<evidence type="ECO:0000259" key="4">
    <source>
        <dbReference type="PROSITE" id="PS01124"/>
    </source>
</evidence>
<evidence type="ECO:0000256" key="1">
    <source>
        <dbReference type="ARBA" id="ARBA00023015"/>
    </source>
</evidence>
<dbReference type="PANTHER" id="PTHR47894:SF4">
    <property type="entry name" value="HTH-TYPE TRANSCRIPTIONAL REGULATOR GADX"/>
    <property type="match status" value="1"/>
</dbReference>
<keyword evidence="2" id="KW-0238">DNA-binding</keyword>
<dbReference type="AlphaFoldDB" id="A0A926S344"/>
<name>A0A926S344_9HYPH</name>
<dbReference type="SUPFAM" id="SSF46689">
    <property type="entry name" value="Homeodomain-like"/>
    <property type="match status" value="1"/>
</dbReference>
<dbReference type="GO" id="GO:0003700">
    <property type="term" value="F:DNA-binding transcription factor activity"/>
    <property type="evidence" value="ECO:0007669"/>
    <property type="project" value="InterPro"/>
</dbReference>
<accession>A0A926S344</accession>
<dbReference type="PROSITE" id="PS01124">
    <property type="entry name" value="HTH_ARAC_FAMILY_2"/>
    <property type="match status" value="1"/>
</dbReference>
<dbReference type="PRINTS" id="PR00032">
    <property type="entry name" value="HTHARAC"/>
</dbReference>
<gene>
    <name evidence="5" type="ORF">HK439_01530</name>
</gene>
<dbReference type="EMBL" id="JABFCZ010000002">
    <property type="protein sequence ID" value="MBD1544928.1"/>
    <property type="molecule type" value="Genomic_DNA"/>
</dbReference>
<dbReference type="InterPro" id="IPR009057">
    <property type="entry name" value="Homeodomain-like_sf"/>
</dbReference>
<protein>
    <submittedName>
        <fullName evidence="5">AraC family transcriptional regulator</fullName>
    </submittedName>
</protein>
<dbReference type="InterPro" id="IPR018060">
    <property type="entry name" value="HTH_AraC"/>
</dbReference>
<dbReference type="SMART" id="SM00342">
    <property type="entry name" value="HTH_ARAC"/>
    <property type="match status" value="1"/>
</dbReference>
<dbReference type="Gene3D" id="1.10.10.60">
    <property type="entry name" value="Homeodomain-like"/>
    <property type="match status" value="1"/>
</dbReference>
<comment type="caution">
    <text evidence="5">The sequence shown here is derived from an EMBL/GenBank/DDBJ whole genome shotgun (WGS) entry which is preliminary data.</text>
</comment>
<feature type="domain" description="HTH araC/xylS-type" evidence="4">
    <location>
        <begin position="236"/>
        <end position="334"/>
    </location>
</feature>
<organism evidence="5 6">
    <name type="scientific">Roseibium aggregatum</name>
    <dbReference type="NCBI Taxonomy" id="187304"/>
    <lineage>
        <taxon>Bacteria</taxon>
        <taxon>Pseudomonadati</taxon>
        <taxon>Pseudomonadota</taxon>
        <taxon>Alphaproteobacteria</taxon>
        <taxon>Hyphomicrobiales</taxon>
        <taxon>Stappiaceae</taxon>
        <taxon>Roseibium</taxon>
    </lineage>
</organism>
<dbReference type="InterPro" id="IPR020449">
    <property type="entry name" value="Tscrpt_reg_AraC-type_HTH"/>
</dbReference>
<dbReference type="GO" id="GO:0000976">
    <property type="term" value="F:transcription cis-regulatory region binding"/>
    <property type="evidence" value="ECO:0007669"/>
    <property type="project" value="TreeGrafter"/>
</dbReference>
<reference evidence="5" key="1">
    <citation type="submission" date="2020-05" db="EMBL/GenBank/DDBJ databases">
        <title>Identification of trans-AT polyketide cluster in two marine bacteria, producers of a novel glutaramide-containing polyketide sesbanimide D and analogs.</title>
        <authorList>
            <person name="Kacar D."/>
            <person name="Rodriguez P."/>
            <person name="Canedo L."/>
            <person name="Gonzalez E."/>
            <person name="Galan B."/>
            <person name="De La Calle F."/>
            <person name="Garcia J.L."/>
        </authorList>
    </citation>
    <scope>NUCLEOTIDE SEQUENCE</scope>
    <source>
        <strain evidence="5">PHM038</strain>
    </source>
</reference>
<evidence type="ECO:0000313" key="6">
    <source>
        <dbReference type="Proteomes" id="UP000598467"/>
    </source>
</evidence>
<dbReference type="Pfam" id="PF12625">
    <property type="entry name" value="Arabinose_bd"/>
    <property type="match status" value="1"/>
</dbReference>
<keyword evidence="3" id="KW-0804">Transcription</keyword>
<sequence length="340" mass="37854">MSTDATIISGALRGLQNMLVEKGLEPAVLGRQYGVPAGAWNSPQVEIPLTAFVRIYEQGASALGVPGIGWQSGPLLDLADLGELGNAILSAPTVGSALRTFERFLRVIQSETDLRLTVEDGVVTLTYRILNPDIWPRRQDAEFTLSVLTQLIRRGAGDDWSPDLICFEHEAARSLSSWGEVTGSACQFDCETNALSFPEAILNLPMPRDDASRHRRALDTLTRWLAEAYRSNSLVDRTRTAIYTGLETGIVDQETIARDLGLSRRSLRRHLSEEGVRFSTLLDDCRFRVARHALADTSHPLAQIAFELSYSDQTAFERAFKRRTGMTPRQYRQAFRFGHS</sequence>
<evidence type="ECO:0000313" key="5">
    <source>
        <dbReference type="EMBL" id="MBD1544928.1"/>
    </source>
</evidence>
<dbReference type="RefSeq" id="WP_190289603.1">
    <property type="nucleotide sequence ID" value="NZ_JABFCZ010000002.1"/>
</dbReference>
<evidence type="ECO:0000256" key="3">
    <source>
        <dbReference type="ARBA" id="ARBA00023163"/>
    </source>
</evidence>
<dbReference type="InterPro" id="IPR032687">
    <property type="entry name" value="AraC-type_N"/>
</dbReference>
<dbReference type="GO" id="GO:0005829">
    <property type="term" value="C:cytosol"/>
    <property type="evidence" value="ECO:0007669"/>
    <property type="project" value="TreeGrafter"/>
</dbReference>
<proteinExistence type="predicted"/>
<dbReference type="PANTHER" id="PTHR47894">
    <property type="entry name" value="HTH-TYPE TRANSCRIPTIONAL REGULATOR GADX"/>
    <property type="match status" value="1"/>
</dbReference>
<evidence type="ECO:0000256" key="2">
    <source>
        <dbReference type="ARBA" id="ARBA00023125"/>
    </source>
</evidence>
<dbReference type="Proteomes" id="UP000598467">
    <property type="component" value="Unassembled WGS sequence"/>
</dbReference>
<keyword evidence="1" id="KW-0805">Transcription regulation</keyword>
<dbReference type="Pfam" id="PF12833">
    <property type="entry name" value="HTH_18"/>
    <property type="match status" value="1"/>
</dbReference>